<evidence type="ECO:0000313" key="2">
    <source>
        <dbReference type="EMBL" id="RZM79007.1"/>
    </source>
</evidence>
<protein>
    <submittedName>
        <fullName evidence="2">Uncharacterized protein</fullName>
    </submittedName>
</protein>
<reference evidence="2 3" key="1">
    <citation type="submission" date="2018-11" db="EMBL/GenBank/DDBJ databases">
        <title>Whole genome sequencing of an environmental sample.</title>
        <authorList>
            <person name="Sarangi A.N."/>
            <person name="Singh D."/>
            <person name="Tripathy S."/>
        </authorList>
    </citation>
    <scope>NUCLEOTIDE SEQUENCE [LARGE SCALE GENOMIC DNA]</scope>
    <source>
        <strain evidence="2 3">Lakshadweep</strain>
    </source>
</reference>
<accession>A0A4Q7E883</accession>
<proteinExistence type="predicted"/>
<feature type="transmembrane region" description="Helical" evidence="1">
    <location>
        <begin position="21"/>
        <end position="39"/>
    </location>
</feature>
<evidence type="ECO:0000313" key="3">
    <source>
        <dbReference type="Proteomes" id="UP000292459"/>
    </source>
</evidence>
<sequence length="164" mass="17540">MSTTVPAQSVPQRFRVFRHPLAALILGCSLITGSLAWMAETTAASATPSPLADGIYVFGESPTAHQLGTTYMVMEVAGQDVSGGFYQPASSFDCFYGEATGTYMTLTVIDSYAQEEHSLAMPLENSTVVASETSVANTWVPAGFHRLTEVTATDRQVLQTCTSR</sequence>
<keyword evidence="1" id="KW-0472">Membrane</keyword>
<dbReference type="Proteomes" id="UP000292459">
    <property type="component" value="Unassembled WGS sequence"/>
</dbReference>
<dbReference type="EMBL" id="QVFV01000002">
    <property type="protein sequence ID" value="RZM79007.1"/>
    <property type="molecule type" value="Genomic_DNA"/>
</dbReference>
<keyword evidence="1" id="KW-1133">Transmembrane helix</keyword>
<dbReference type="AlphaFoldDB" id="A0A4Q7E883"/>
<dbReference type="OrthoDB" id="422458at2"/>
<gene>
    <name evidence="2" type="ORF">DYY88_09545</name>
</gene>
<keyword evidence="1" id="KW-0812">Transmembrane</keyword>
<organism evidence="2 3">
    <name type="scientific">Leptolyngbya iicbica LK</name>
    <dbReference type="NCBI Taxonomy" id="2294035"/>
    <lineage>
        <taxon>Bacteria</taxon>
        <taxon>Bacillati</taxon>
        <taxon>Cyanobacteriota</taxon>
        <taxon>Cyanophyceae</taxon>
        <taxon>Leptolyngbyales</taxon>
        <taxon>Leptolyngbyaceae</taxon>
        <taxon>Leptolyngbya group</taxon>
        <taxon>Leptolyngbya</taxon>
        <taxon>Leptolyngbya iicbica</taxon>
    </lineage>
</organism>
<keyword evidence="3" id="KW-1185">Reference proteome</keyword>
<name>A0A4Q7E883_9CYAN</name>
<evidence type="ECO:0000256" key="1">
    <source>
        <dbReference type="SAM" id="Phobius"/>
    </source>
</evidence>
<dbReference type="RefSeq" id="WP_130199380.1">
    <property type="nucleotide sequence ID" value="NZ_QVFV01000002.1"/>
</dbReference>
<comment type="caution">
    <text evidence="2">The sequence shown here is derived from an EMBL/GenBank/DDBJ whole genome shotgun (WGS) entry which is preliminary data.</text>
</comment>